<feature type="domain" description="Ubiquitin-like" evidence="2">
    <location>
        <begin position="311"/>
        <end position="355"/>
    </location>
</feature>
<evidence type="ECO:0000313" key="4">
    <source>
        <dbReference type="EMBL" id="CAL1170130.1"/>
    </source>
</evidence>
<dbReference type="AlphaFoldDB" id="A0A9P1DW58"/>
<dbReference type="EMBL" id="CAMXCT030006600">
    <property type="protein sequence ID" value="CAL4804067.1"/>
    <property type="molecule type" value="Genomic_DNA"/>
</dbReference>
<dbReference type="PROSITE" id="PS50053">
    <property type="entry name" value="UBIQUITIN_2"/>
    <property type="match status" value="1"/>
</dbReference>
<sequence>MLDQVDEDWPQFPQGEDRFRSSERFRWLYQTDGWEGYQDDEVEEILTRPRESKPWHVPDEKIKAMVEEAGQKEGIPQSLLQHAKCRRPRLLRPNGNGVHGSAAETDEEWQALLQELDEAGESSRASQRPSQASILAPEVSTLPRRPSVMRRSVRFEEQKDDALDRMLKHEEELVQSGQGYEEPRRKKWMITDEEFREFVLSMAKSNADPKVDAVPSSGLTSSASAPLLKGSVKEMMLHIYFVDSQDVMSIRVSPDLRIGPPRAPKGNRFTDIYGLGANTKGFAEFKKFDYQRRKWLGGFQKDWVPAWSVSLKGMIAELTGMDVARQRLFCKGMAMGNDNLTLQSWNVTDGDTLQVRFQHKISQEQMEAVHKACQNAGHVERSVASINDPSLPVRAEMESSTSSDFWKPWMGRMKPAEKSQRSRSTRTPRDAKPVMLKDDSHTAQLRHSKHIRRCTSKSDVWMMPRWVSQDIPHHFAATGNPKHHVVSREPAPFAEQSIYLPRAMPR</sequence>
<dbReference type="Gene3D" id="3.10.20.90">
    <property type="entry name" value="Phosphatidylinositol 3-kinase Catalytic Subunit, Chain A, domain 1"/>
    <property type="match status" value="1"/>
</dbReference>
<feature type="region of interest" description="Disordered" evidence="1">
    <location>
        <begin position="404"/>
        <end position="432"/>
    </location>
</feature>
<comment type="caution">
    <text evidence="3">The sequence shown here is derived from an EMBL/GenBank/DDBJ whole genome shotgun (WGS) entry which is preliminary data.</text>
</comment>
<protein>
    <recommendedName>
        <fullName evidence="2">Ubiquitin-like domain-containing protein</fullName>
    </recommendedName>
</protein>
<dbReference type="OrthoDB" id="416916at2759"/>
<evidence type="ECO:0000313" key="5">
    <source>
        <dbReference type="Proteomes" id="UP001152797"/>
    </source>
</evidence>
<dbReference type="InterPro" id="IPR000626">
    <property type="entry name" value="Ubiquitin-like_dom"/>
</dbReference>
<organism evidence="3">
    <name type="scientific">Cladocopium goreaui</name>
    <dbReference type="NCBI Taxonomy" id="2562237"/>
    <lineage>
        <taxon>Eukaryota</taxon>
        <taxon>Sar</taxon>
        <taxon>Alveolata</taxon>
        <taxon>Dinophyceae</taxon>
        <taxon>Suessiales</taxon>
        <taxon>Symbiodiniaceae</taxon>
        <taxon>Cladocopium</taxon>
    </lineage>
</organism>
<keyword evidence="5" id="KW-1185">Reference proteome</keyword>
<evidence type="ECO:0000313" key="3">
    <source>
        <dbReference type="EMBL" id="CAI4016755.1"/>
    </source>
</evidence>
<dbReference type="InterPro" id="IPR029071">
    <property type="entry name" value="Ubiquitin-like_domsf"/>
</dbReference>
<dbReference type="EMBL" id="CAMXCT010006600">
    <property type="protein sequence ID" value="CAI4016755.1"/>
    <property type="molecule type" value="Genomic_DNA"/>
</dbReference>
<dbReference type="CDD" id="cd17039">
    <property type="entry name" value="Ubl_ubiquitin_like"/>
    <property type="match status" value="1"/>
</dbReference>
<evidence type="ECO:0000256" key="1">
    <source>
        <dbReference type="SAM" id="MobiDB-lite"/>
    </source>
</evidence>
<reference evidence="3" key="1">
    <citation type="submission" date="2022-10" db="EMBL/GenBank/DDBJ databases">
        <authorList>
            <person name="Chen Y."/>
            <person name="Dougan E. K."/>
            <person name="Chan C."/>
            <person name="Rhodes N."/>
            <person name="Thang M."/>
        </authorList>
    </citation>
    <scope>NUCLEOTIDE SEQUENCE</scope>
</reference>
<dbReference type="EMBL" id="CAMXCT020006600">
    <property type="protein sequence ID" value="CAL1170130.1"/>
    <property type="molecule type" value="Genomic_DNA"/>
</dbReference>
<proteinExistence type="predicted"/>
<dbReference type="Proteomes" id="UP001152797">
    <property type="component" value="Unassembled WGS sequence"/>
</dbReference>
<name>A0A9P1DW58_9DINO</name>
<evidence type="ECO:0000259" key="2">
    <source>
        <dbReference type="PROSITE" id="PS50053"/>
    </source>
</evidence>
<accession>A0A9P1DW58</accession>
<dbReference type="Pfam" id="PF00240">
    <property type="entry name" value="ubiquitin"/>
    <property type="match status" value="1"/>
</dbReference>
<gene>
    <name evidence="3" type="ORF">C1SCF055_LOCUS41460</name>
</gene>
<dbReference type="SUPFAM" id="SSF54236">
    <property type="entry name" value="Ubiquitin-like"/>
    <property type="match status" value="1"/>
</dbReference>
<reference evidence="4" key="2">
    <citation type="submission" date="2024-04" db="EMBL/GenBank/DDBJ databases">
        <authorList>
            <person name="Chen Y."/>
            <person name="Shah S."/>
            <person name="Dougan E. K."/>
            <person name="Thang M."/>
            <person name="Chan C."/>
        </authorList>
    </citation>
    <scope>NUCLEOTIDE SEQUENCE [LARGE SCALE GENOMIC DNA]</scope>
</reference>